<dbReference type="RefSeq" id="WP_311732244.1">
    <property type="nucleotide sequence ID" value="NZ_JACHEK010000010.1"/>
</dbReference>
<evidence type="ECO:0000256" key="1">
    <source>
        <dbReference type="ARBA" id="ARBA00007118"/>
    </source>
</evidence>
<sequence>MTEKTLSQAIAGRRDTPSFDGTPVPEADLKRILDAGLHAPSGYNLQPWRFVVVRNVEQRRRLRAAAYNQAKVEEAPVVIVACGDADGWRNGDLEEMLRMGCAGGMPENYAERARQNIPNYFSELPDMAAWLNKQVMLAFTTMMWTAEVMGYDTAPMEGFEEQKVREALKLPLSYQVVALLAIGHLSGSDKYFGGRFSMGRTVFEGEYGKPIRFSS</sequence>
<dbReference type="AlphaFoldDB" id="A0A841K124"/>
<feature type="domain" description="Nitroreductase" evidence="4">
    <location>
        <begin position="10"/>
        <end position="184"/>
    </location>
</feature>
<dbReference type="EMBL" id="JACHEK010000010">
    <property type="protein sequence ID" value="MBB6146685.1"/>
    <property type="molecule type" value="Genomic_DNA"/>
</dbReference>
<name>A0A841K124_9BACT</name>
<feature type="region of interest" description="Disordered" evidence="3">
    <location>
        <begin position="1"/>
        <end position="23"/>
    </location>
</feature>
<keyword evidence="6" id="KW-1185">Reference proteome</keyword>
<reference evidence="5 6" key="1">
    <citation type="submission" date="2020-08" db="EMBL/GenBank/DDBJ databases">
        <title>Genomic Encyclopedia of Type Strains, Phase IV (KMG-IV): sequencing the most valuable type-strain genomes for metagenomic binning, comparative biology and taxonomic classification.</title>
        <authorList>
            <person name="Goeker M."/>
        </authorList>
    </citation>
    <scope>NUCLEOTIDE SEQUENCE [LARGE SCALE GENOMIC DNA]</scope>
    <source>
        <strain evidence="5 6">DSM 103733</strain>
    </source>
</reference>
<accession>A0A841K124</accession>
<dbReference type="PANTHER" id="PTHR43673">
    <property type="entry name" value="NAD(P)H NITROREDUCTASE YDGI-RELATED"/>
    <property type="match status" value="1"/>
</dbReference>
<evidence type="ECO:0000256" key="2">
    <source>
        <dbReference type="ARBA" id="ARBA00023002"/>
    </source>
</evidence>
<dbReference type="InterPro" id="IPR029479">
    <property type="entry name" value="Nitroreductase"/>
</dbReference>
<comment type="similarity">
    <text evidence="1">Belongs to the nitroreductase family.</text>
</comment>
<organism evidence="5 6">
    <name type="scientific">Silvibacterium bohemicum</name>
    <dbReference type="NCBI Taxonomy" id="1577686"/>
    <lineage>
        <taxon>Bacteria</taxon>
        <taxon>Pseudomonadati</taxon>
        <taxon>Acidobacteriota</taxon>
        <taxon>Terriglobia</taxon>
        <taxon>Terriglobales</taxon>
        <taxon>Acidobacteriaceae</taxon>
        <taxon>Silvibacterium</taxon>
    </lineage>
</organism>
<gene>
    <name evidence="5" type="ORF">HNQ77_004664</name>
</gene>
<dbReference type="GO" id="GO:0016491">
    <property type="term" value="F:oxidoreductase activity"/>
    <property type="evidence" value="ECO:0007669"/>
    <property type="project" value="UniProtKB-KW"/>
</dbReference>
<dbReference type="SUPFAM" id="SSF55469">
    <property type="entry name" value="FMN-dependent nitroreductase-like"/>
    <property type="match status" value="1"/>
</dbReference>
<proteinExistence type="inferred from homology"/>
<evidence type="ECO:0000313" key="6">
    <source>
        <dbReference type="Proteomes" id="UP000538666"/>
    </source>
</evidence>
<dbReference type="Proteomes" id="UP000538666">
    <property type="component" value="Unassembled WGS sequence"/>
</dbReference>
<keyword evidence="2" id="KW-0560">Oxidoreductase</keyword>
<protein>
    <submittedName>
        <fullName evidence="5">Nitroreductase</fullName>
    </submittedName>
</protein>
<evidence type="ECO:0000259" key="4">
    <source>
        <dbReference type="Pfam" id="PF00881"/>
    </source>
</evidence>
<evidence type="ECO:0000313" key="5">
    <source>
        <dbReference type="EMBL" id="MBB6146685.1"/>
    </source>
</evidence>
<dbReference type="InterPro" id="IPR000415">
    <property type="entry name" value="Nitroreductase-like"/>
</dbReference>
<dbReference type="PANTHER" id="PTHR43673:SF10">
    <property type="entry name" value="NADH DEHYDROGENASE_NAD(P)H NITROREDUCTASE XCC3605-RELATED"/>
    <property type="match status" value="1"/>
</dbReference>
<evidence type="ECO:0000256" key="3">
    <source>
        <dbReference type="SAM" id="MobiDB-lite"/>
    </source>
</evidence>
<dbReference type="Gene3D" id="3.40.109.10">
    <property type="entry name" value="NADH Oxidase"/>
    <property type="match status" value="1"/>
</dbReference>
<dbReference type="Pfam" id="PF00881">
    <property type="entry name" value="Nitroreductase"/>
    <property type="match status" value="1"/>
</dbReference>
<comment type="caution">
    <text evidence="5">The sequence shown here is derived from an EMBL/GenBank/DDBJ whole genome shotgun (WGS) entry which is preliminary data.</text>
</comment>